<name>A3I243_9BACT</name>
<gene>
    <name evidence="1" type="ORF">ALPR1_04373</name>
</gene>
<comment type="caution">
    <text evidence="1">The sequence shown here is derived from an EMBL/GenBank/DDBJ whole genome shotgun (WGS) entry which is preliminary data.</text>
</comment>
<evidence type="ECO:0008006" key="3">
    <source>
        <dbReference type="Google" id="ProtNLM"/>
    </source>
</evidence>
<dbReference type="EMBL" id="AAXU02000001">
    <property type="protein sequence ID" value="EAZ79447.1"/>
    <property type="molecule type" value="Genomic_DNA"/>
</dbReference>
<evidence type="ECO:0000313" key="2">
    <source>
        <dbReference type="Proteomes" id="UP000003919"/>
    </source>
</evidence>
<dbReference type="OrthoDB" id="163809at2"/>
<dbReference type="PROSITE" id="PS51257">
    <property type="entry name" value="PROKAR_LIPOPROTEIN"/>
    <property type="match status" value="1"/>
</dbReference>
<proteinExistence type="predicted"/>
<dbReference type="Proteomes" id="UP000003919">
    <property type="component" value="Chromosome"/>
</dbReference>
<dbReference type="STRING" id="388413.ALPR1_04373"/>
<organism evidence="1 2">
    <name type="scientific">Algoriphagus machipongonensis</name>
    <dbReference type="NCBI Taxonomy" id="388413"/>
    <lineage>
        <taxon>Bacteria</taxon>
        <taxon>Pseudomonadati</taxon>
        <taxon>Bacteroidota</taxon>
        <taxon>Cytophagia</taxon>
        <taxon>Cytophagales</taxon>
        <taxon>Cyclobacteriaceae</taxon>
        <taxon>Algoriphagus</taxon>
    </lineage>
</organism>
<dbReference type="HOGENOM" id="CLU_150593_0_0_10"/>
<protein>
    <recommendedName>
        <fullName evidence="3">Lipoprotein</fullName>
    </recommendedName>
</protein>
<keyword evidence="2" id="KW-1185">Reference proteome</keyword>
<dbReference type="EMBL" id="CM001023">
    <property type="protein sequence ID" value="EAZ79447.1"/>
    <property type="molecule type" value="Genomic_DNA"/>
</dbReference>
<dbReference type="RefSeq" id="WP_008198628.1">
    <property type="nucleotide sequence ID" value="NZ_CM001023.1"/>
</dbReference>
<sequence length="141" mass="16068">MKTSKLFISAIILLLLSCQNEEPCTSYQLDKVFDVNFQETATFCERAVSITFTKVTQDSRCPEDVVCIWQGLAEVELLIEVNGSEEKYLLSTFPTFQDVPSEVTFKGYIFKLEGVSPYPNTKVSHKEKDYSIQMLVEKTSE</sequence>
<dbReference type="AlphaFoldDB" id="A3I243"/>
<reference evidence="1 2" key="1">
    <citation type="journal article" date="2011" name="J. Bacteriol.">
        <title>Complete genome sequence of Algoriphagus sp. PR1, bacterial prey of a colony-forming choanoflagellate.</title>
        <authorList>
            <person name="Alegado R.A."/>
            <person name="Ferriera S."/>
            <person name="Nusbaum C."/>
            <person name="Young S.K."/>
            <person name="Zeng Q."/>
            <person name="Imamovic A."/>
            <person name="Fairclough S.R."/>
            <person name="King N."/>
        </authorList>
    </citation>
    <scope>NUCLEOTIDE SEQUENCE [LARGE SCALE GENOMIC DNA]</scope>
    <source>
        <strain evidence="1 2">PR1</strain>
    </source>
</reference>
<accession>A3I243</accession>
<evidence type="ECO:0000313" key="1">
    <source>
        <dbReference type="EMBL" id="EAZ79447.1"/>
    </source>
</evidence>